<gene>
    <name evidence="1" type="ORF">PoB_002909000</name>
</gene>
<proteinExistence type="predicted"/>
<dbReference type="AlphaFoldDB" id="A0AAV4A5D0"/>
<name>A0AAV4A5D0_9GAST</name>
<protein>
    <submittedName>
        <fullName evidence="1">Uncharacterized protein</fullName>
    </submittedName>
</protein>
<reference evidence="1 2" key="1">
    <citation type="journal article" date="2021" name="Elife">
        <title>Chloroplast acquisition without the gene transfer in kleptoplastic sea slugs, Plakobranchus ocellatus.</title>
        <authorList>
            <person name="Maeda T."/>
            <person name="Takahashi S."/>
            <person name="Yoshida T."/>
            <person name="Shimamura S."/>
            <person name="Takaki Y."/>
            <person name="Nagai Y."/>
            <person name="Toyoda A."/>
            <person name="Suzuki Y."/>
            <person name="Arimoto A."/>
            <person name="Ishii H."/>
            <person name="Satoh N."/>
            <person name="Nishiyama T."/>
            <person name="Hasebe M."/>
            <person name="Maruyama T."/>
            <person name="Minagawa J."/>
            <person name="Obokata J."/>
            <person name="Shigenobu S."/>
        </authorList>
    </citation>
    <scope>NUCLEOTIDE SEQUENCE [LARGE SCALE GENOMIC DNA]</scope>
</reference>
<accession>A0AAV4A5D0</accession>
<keyword evidence="2" id="KW-1185">Reference proteome</keyword>
<dbReference type="Proteomes" id="UP000735302">
    <property type="component" value="Unassembled WGS sequence"/>
</dbReference>
<organism evidence="1 2">
    <name type="scientific">Plakobranchus ocellatus</name>
    <dbReference type="NCBI Taxonomy" id="259542"/>
    <lineage>
        <taxon>Eukaryota</taxon>
        <taxon>Metazoa</taxon>
        <taxon>Spiralia</taxon>
        <taxon>Lophotrochozoa</taxon>
        <taxon>Mollusca</taxon>
        <taxon>Gastropoda</taxon>
        <taxon>Heterobranchia</taxon>
        <taxon>Euthyneura</taxon>
        <taxon>Panpulmonata</taxon>
        <taxon>Sacoglossa</taxon>
        <taxon>Placobranchoidea</taxon>
        <taxon>Plakobranchidae</taxon>
        <taxon>Plakobranchus</taxon>
    </lineage>
</organism>
<dbReference type="EMBL" id="BLXT01003611">
    <property type="protein sequence ID" value="GFO02585.1"/>
    <property type="molecule type" value="Genomic_DNA"/>
</dbReference>
<evidence type="ECO:0000313" key="1">
    <source>
        <dbReference type="EMBL" id="GFO02585.1"/>
    </source>
</evidence>
<evidence type="ECO:0000313" key="2">
    <source>
        <dbReference type="Proteomes" id="UP000735302"/>
    </source>
</evidence>
<sequence length="87" mass="9627">MGVSRLASCLTGDLWEMIHGHISSGLIFNWGFVGDDSRTYLVWHHVQLGICGRSFTGISLLASYSAGDLREMIHGHISPGIMCKERH</sequence>
<comment type="caution">
    <text evidence="1">The sequence shown here is derived from an EMBL/GenBank/DDBJ whole genome shotgun (WGS) entry which is preliminary data.</text>
</comment>